<evidence type="ECO:0000256" key="7">
    <source>
        <dbReference type="ARBA" id="ARBA00022490"/>
    </source>
</evidence>
<dbReference type="NCBIfam" id="NF002378">
    <property type="entry name" value="PRK01372.1"/>
    <property type="match status" value="1"/>
</dbReference>
<organism evidence="28 29">
    <name type="scientific">Romboutsia ilealis</name>
    <dbReference type="NCBI Taxonomy" id="1115758"/>
    <lineage>
        <taxon>Bacteria</taxon>
        <taxon>Bacillati</taxon>
        <taxon>Bacillota</taxon>
        <taxon>Clostridia</taxon>
        <taxon>Peptostreptococcales</taxon>
        <taxon>Peptostreptococcaceae</taxon>
        <taxon>Romboutsia</taxon>
    </lineage>
</organism>
<dbReference type="InterPro" id="IPR011127">
    <property type="entry name" value="Dala_Dala_lig_N"/>
</dbReference>
<gene>
    <name evidence="22" type="primary">ddl</name>
    <name evidence="28" type="ORF">CRIB_2363</name>
</gene>
<evidence type="ECO:0000313" key="29">
    <source>
        <dbReference type="Proteomes" id="UP000245622"/>
    </source>
</evidence>
<dbReference type="Pfam" id="PF07478">
    <property type="entry name" value="Dala_Dala_lig_C"/>
    <property type="match status" value="1"/>
</dbReference>
<keyword evidence="12 25" id="KW-0460">Magnesium</keyword>
<dbReference type="GO" id="GO:0071555">
    <property type="term" value="P:cell wall organization"/>
    <property type="evidence" value="ECO:0007669"/>
    <property type="project" value="UniProtKB-KW"/>
</dbReference>
<evidence type="ECO:0000256" key="4">
    <source>
        <dbReference type="ARBA" id="ARBA00004752"/>
    </source>
</evidence>
<evidence type="ECO:0000256" key="1">
    <source>
        <dbReference type="ARBA" id="ARBA00001936"/>
    </source>
</evidence>
<feature type="binding site" evidence="24">
    <location>
        <begin position="218"/>
        <end position="220"/>
    </location>
    <ligand>
        <name>ATP</name>
        <dbReference type="ChEBI" id="CHEBI:30616"/>
    </ligand>
</feature>
<evidence type="ECO:0000256" key="20">
    <source>
        <dbReference type="ARBA" id="ARBA00076288"/>
    </source>
</evidence>
<evidence type="ECO:0000313" key="28">
    <source>
        <dbReference type="EMBL" id="CED94959.1"/>
    </source>
</evidence>
<feature type="binding site" evidence="25">
    <location>
        <position position="352"/>
    </location>
    <ligand>
        <name>Mg(2+)</name>
        <dbReference type="ChEBI" id="CHEBI:18420"/>
        <label>2</label>
    </ligand>
</feature>
<keyword evidence="13 22" id="KW-0133">Cell shape</keyword>
<keyword evidence="11 26" id="KW-0067">ATP-binding</keyword>
<evidence type="ECO:0000256" key="15">
    <source>
        <dbReference type="ARBA" id="ARBA00023211"/>
    </source>
</evidence>
<dbReference type="PANTHER" id="PTHR23132:SF25">
    <property type="entry name" value="D-ALANINE--D-ALANINE LIGASE A"/>
    <property type="match status" value="1"/>
</dbReference>
<evidence type="ECO:0000256" key="9">
    <source>
        <dbReference type="ARBA" id="ARBA00022723"/>
    </source>
</evidence>
<dbReference type="GO" id="GO:0046872">
    <property type="term" value="F:metal ion binding"/>
    <property type="evidence" value="ECO:0007669"/>
    <property type="project" value="UniProtKB-KW"/>
</dbReference>
<evidence type="ECO:0000256" key="18">
    <source>
        <dbReference type="ARBA" id="ARBA00060592"/>
    </source>
</evidence>
<keyword evidence="9 25" id="KW-0479">Metal-binding</keyword>
<dbReference type="NCBIfam" id="NF002528">
    <property type="entry name" value="PRK01966.1-4"/>
    <property type="match status" value="1"/>
</dbReference>
<feature type="binding site" evidence="24">
    <location>
        <begin position="349"/>
        <end position="350"/>
    </location>
    <ligand>
        <name>ATP</name>
        <dbReference type="ChEBI" id="CHEBI:30616"/>
    </ligand>
</feature>
<evidence type="ECO:0000256" key="14">
    <source>
        <dbReference type="ARBA" id="ARBA00022984"/>
    </source>
</evidence>
<evidence type="ECO:0000256" key="16">
    <source>
        <dbReference type="ARBA" id="ARBA00023316"/>
    </source>
</evidence>
<reference evidence="28 29" key="1">
    <citation type="submission" date="2014-04" db="EMBL/GenBank/DDBJ databases">
        <authorList>
            <person name="Hornung B.V."/>
        </authorList>
    </citation>
    <scope>NUCLEOTIDE SEQUENCE [LARGE SCALE GENOMIC DNA]</scope>
    <source>
        <strain evidence="28 29">CRIB</strain>
    </source>
</reference>
<evidence type="ECO:0000259" key="27">
    <source>
        <dbReference type="PROSITE" id="PS50975"/>
    </source>
</evidence>
<feature type="binding site" evidence="24">
    <location>
        <position position="173"/>
    </location>
    <ligand>
        <name>ATP</name>
        <dbReference type="ChEBI" id="CHEBI:30616"/>
    </ligand>
</feature>
<evidence type="ECO:0000256" key="23">
    <source>
        <dbReference type="PIRSR" id="PIRSR039102-1"/>
    </source>
</evidence>
<dbReference type="HAMAP" id="MF_00047">
    <property type="entry name" value="Dala_Dala_lig"/>
    <property type="match status" value="1"/>
</dbReference>
<feature type="binding site" evidence="25">
    <location>
        <position position="336"/>
    </location>
    <ligand>
        <name>Mg(2+)</name>
        <dbReference type="ChEBI" id="CHEBI:18420"/>
        <label>1</label>
    </ligand>
</feature>
<dbReference type="EC" id="6.3.2.4" evidence="6 22"/>
<dbReference type="PROSITE" id="PS50975">
    <property type="entry name" value="ATP_GRASP"/>
    <property type="match status" value="1"/>
</dbReference>
<keyword evidence="15 25" id="KW-0464">Manganese</keyword>
<dbReference type="GO" id="GO:0009252">
    <property type="term" value="P:peptidoglycan biosynthetic process"/>
    <property type="evidence" value="ECO:0007669"/>
    <property type="project" value="UniProtKB-UniRule"/>
</dbReference>
<evidence type="ECO:0000256" key="19">
    <source>
        <dbReference type="ARBA" id="ARBA00068427"/>
    </source>
</evidence>
<accession>A0A1V1I485</accession>
<dbReference type="KEGG" id="ril:CRIB_2363"/>
<feature type="active site" evidence="23">
    <location>
        <position position="226"/>
    </location>
</feature>
<evidence type="ECO:0000256" key="12">
    <source>
        <dbReference type="ARBA" id="ARBA00022842"/>
    </source>
</evidence>
<dbReference type="FunFam" id="3.30.470.20:FF:000008">
    <property type="entry name" value="D-alanine--D-alanine ligase"/>
    <property type="match status" value="1"/>
</dbReference>
<keyword evidence="14 22" id="KW-0573">Peptidoglycan synthesis</keyword>
<dbReference type="InterPro" id="IPR016185">
    <property type="entry name" value="PreATP-grasp_dom_sf"/>
</dbReference>
<dbReference type="Gene3D" id="3.40.50.20">
    <property type="match status" value="1"/>
</dbReference>
<evidence type="ECO:0000256" key="6">
    <source>
        <dbReference type="ARBA" id="ARBA00012216"/>
    </source>
</evidence>
<comment type="cofactor">
    <cofactor evidence="25">
        <name>Mg(2+)</name>
        <dbReference type="ChEBI" id="CHEBI:18420"/>
    </cofactor>
    <cofactor evidence="25">
        <name>Mn(2+)</name>
        <dbReference type="ChEBI" id="CHEBI:29035"/>
    </cofactor>
    <text evidence="25">Binds 2 magnesium or manganese ions per subunit.</text>
</comment>
<evidence type="ECO:0000256" key="25">
    <source>
        <dbReference type="PIRSR" id="PIRSR039102-3"/>
    </source>
</evidence>
<comment type="pathway">
    <text evidence="18">Glycan biosynthesis.</text>
</comment>
<comment type="function">
    <text evidence="2 22">Cell wall formation.</text>
</comment>
<dbReference type="PROSITE" id="PS00843">
    <property type="entry name" value="DALA_DALA_LIGASE_1"/>
    <property type="match status" value="1"/>
</dbReference>
<feature type="binding site" evidence="24">
    <location>
        <begin position="226"/>
        <end position="227"/>
    </location>
    <ligand>
        <name>ATP</name>
        <dbReference type="ChEBI" id="CHEBI:30616"/>
    </ligand>
</feature>
<keyword evidence="8 22" id="KW-0436">Ligase</keyword>
<evidence type="ECO:0000256" key="8">
    <source>
        <dbReference type="ARBA" id="ARBA00022598"/>
    </source>
</evidence>
<name>A0A1V1I485_9FIRM</name>
<dbReference type="Gene3D" id="3.30.470.20">
    <property type="entry name" value="ATP-grasp fold, B domain"/>
    <property type="match status" value="1"/>
</dbReference>
<proteinExistence type="inferred from homology"/>
<evidence type="ECO:0000256" key="21">
    <source>
        <dbReference type="ARBA" id="ARBA00077154"/>
    </source>
</evidence>
<evidence type="ECO:0000256" key="22">
    <source>
        <dbReference type="HAMAP-Rule" id="MF_00047"/>
    </source>
</evidence>
<comment type="subcellular location">
    <subcellularLocation>
        <location evidence="3 22">Cytoplasm</location>
    </subcellularLocation>
</comment>
<comment type="pathway">
    <text evidence="4 22">Cell wall biogenesis; peptidoglycan biosynthesis.</text>
</comment>
<evidence type="ECO:0000256" key="17">
    <source>
        <dbReference type="ARBA" id="ARBA00047614"/>
    </source>
</evidence>
<dbReference type="PANTHER" id="PTHR23132">
    <property type="entry name" value="D-ALANINE--D-ALANINE LIGASE"/>
    <property type="match status" value="1"/>
</dbReference>
<protein>
    <recommendedName>
        <fullName evidence="19 22">D-alanine--D-alanine ligase</fullName>
        <ecNumber evidence="6 22">6.3.2.4</ecNumber>
    </recommendedName>
    <alternativeName>
        <fullName evidence="21 22">D-Ala-D-Ala ligase</fullName>
    </alternativeName>
    <alternativeName>
        <fullName evidence="20 22">D-alanylalanine synthetase</fullName>
    </alternativeName>
</protein>
<dbReference type="Pfam" id="PF01820">
    <property type="entry name" value="Dala_Dala_lig_N"/>
    <property type="match status" value="1"/>
</dbReference>
<comment type="catalytic activity">
    <reaction evidence="17 22">
        <text>2 D-alanine + ATP = D-alanyl-D-alanine + ADP + phosphate + H(+)</text>
        <dbReference type="Rhea" id="RHEA:11224"/>
        <dbReference type="ChEBI" id="CHEBI:15378"/>
        <dbReference type="ChEBI" id="CHEBI:30616"/>
        <dbReference type="ChEBI" id="CHEBI:43474"/>
        <dbReference type="ChEBI" id="CHEBI:57416"/>
        <dbReference type="ChEBI" id="CHEBI:57822"/>
        <dbReference type="ChEBI" id="CHEBI:456216"/>
        <dbReference type="EC" id="6.3.2.4"/>
    </reaction>
</comment>
<sequence>MRLYFFVKINYNNHLDNKMHIIFDINKYLQKGEHIMSKINVALIFGGKSGEHEVSLLSAASICKHINRDKYNVFTIGITKEGRWMFYDGNEENIKNGSWVDLANQNVEINLIPSGNKEVGLKFEDGRVEKIDVLFPVLHGPYGEDGTIQGLFEISQIPYVGCGVLASSVGMDKLICKKVFSQIGLPQVDYTYTNRWEFNTNKDQELNNIEEKLNYPIFVKPANLGSSVGISKATNREELLVGIEEALKYDSRIVLEKGINAREIEVAVIGNEEVKASIAGEIKPAKDFYDYEDKYINGASTYDIPANIKTEDMEDIRRMAIEAFKGIDGKGLSRVDFFIDKDSGEIFINEINTLPGFTNISMYPKMWEATGLEYPKLIDRLIGLALDSKK</sequence>
<feature type="domain" description="ATP-grasp" evidence="27">
    <location>
        <begin position="177"/>
        <end position="383"/>
    </location>
</feature>
<dbReference type="GO" id="GO:0005524">
    <property type="term" value="F:ATP binding"/>
    <property type="evidence" value="ECO:0007669"/>
    <property type="project" value="UniProtKB-UniRule"/>
</dbReference>
<dbReference type="PROSITE" id="PS00844">
    <property type="entry name" value="DALA_DALA_LIGASE_2"/>
    <property type="match status" value="1"/>
</dbReference>
<dbReference type="GO" id="GO:0005829">
    <property type="term" value="C:cytosol"/>
    <property type="evidence" value="ECO:0007669"/>
    <property type="project" value="TreeGrafter"/>
</dbReference>
<dbReference type="UniPathway" id="UPA00219"/>
<dbReference type="PIRSF" id="PIRSF039102">
    <property type="entry name" value="Ddl/VanB"/>
    <property type="match status" value="1"/>
</dbReference>
<dbReference type="Proteomes" id="UP000245622">
    <property type="component" value="Chromosome 1"/>
</dbReference>
<dbReference type="Gene3D" id="3.30.1490.20">
    <property type="entry name" value="ATP-grasp fold, A domain"/>
    <property type="match status" value="1"/>
</dbReference>
<keyword evidence="16 22" id="KW-0961">Cell wall biogenesis/degradation</keyword>
<comment type="similarity">
    <text evidence="5 22">Belongs to the D-alanine--D-alanine ligase family.</text>
</comment>
<feature type="binding site" evidence="24">
    <location>
        <begin position="256"/>
        <end position="263"/>
    </location>
    <ligand>
        <name>ATP</name>
        <dbReference type="ChEBI" id="CHEBI:30616"/>
    </ligand>
</feature>
<evidence type="ECO:0000256" key="5">
    <source>
        <dbReference type="ARBA" id="ARBA00010871"/>
    </source>
</evidence>
<dbReference type="InterPro" id="IPR005905">
    <property type="entry name" value="D_ala_D_ala"/>
</dbReference>
<feature type="binding site" evidence="25">
    <location>
        <position position="350"/>
    </location>
    <ligand>
        <name>Mg(2+)</name>
        <dbReference type="ChEBI" id="CHEBI:18420"/>
        <label>1</label>
    </ligand>
</feature>
<dbReference type="FunFam" id="3.30.1490.20:FF:000007">
    <property type="entry name" value="D-alanine--D-alanine ligase"/>
    <property type="match status" value="1"/>
</dbReference>
<dbReference type="InterPro" id="IPR013815">
    <property type="entry name" value="ATP_grasp_subdomain_1"/>
</dbReference>
<dbReference type="EMBL" id="LN555523">
    <property type="protein sequence ID" value="CED94959.1"/>
    <property type="molecule type" value="Genomic_DNA"/>
</dbReference>
<feature type="active site" evidence="23">
    <location>
        <position position="361"/>
    </location>
</feature>
<comment type="cofactor">
    <cofactor evidence="1">
        <name>Mn(2+)</name>
        <dbReference type="ChEBI" id="CHEBI:29035"/>
    </cofactor>
</comment>
<dbReference type="NCBIfam" id="TIGR01205">
    <property type="entry name" value="D_ala_D_alaTIGR"/>
    <property type="match status" value="1"/>
</dbReference>
<dbReference type="NCBIfam" id="NF002526">
    <property type="entry name" value="PRK01966.1-2"/>
    <property type="match status" value="1"/>
</dbReference>
<dbReference type="AlphaFoldDB" id="A0A1V1I485"/>
<keyword evidence="29" id="KW-1185">Reference proteome</keyword>
<dbReference type="GO" id="GO:0008716">
    <property type="term" value="F:D-alanine-D-alanine ligase activity"/>
    <property type="evidence" value="ECO:0007669"/>
    <property type="project" value="UniProtKB-UniRule"/>
</dbReference>
<dbReference type="InterPro" id="IPR011761">
    <property type="entry name" value="ATP-grasp"/>
</dbReference>
<evidence type="ECO:0000256" key="3">
    <source>
        <dbReference type="ARBA" id="ARBA00004496"/>
    </source>
</evidence>
<evidence type="ECO:0000256" key="2">
    <source>
        <dbReference type="ARBA" id="ARBA00003921"/>
    </source>
</evidence>
<evidence type="ECO:0000256" key="11">
    <source>
        <dbReference type="ARBA" id="ARBA00022840"/>
    </source>
</evidence>
<evidence type="ECO:0000256" key="10">
    <source>
        <dbReference type="ARBA" id="ARBA00022741"/>
    </source>
</evidence>
<evidence type="ECO:0000256" key="24">
    <source>
        <dbReference type="PIRSR" id="PIRSR039102-2"/>
    </source>
</evidence>
<keyword evidence="10 24" id="KW-0547">Nucleotide-binding</keyword>
<keyword evidence="7 22" id="KW-0963">Cytoplasm</keyword>
<dbReference type="SUPFAM" id="SSF52440">
    <property type="entry name" value="PreATP-grasp domain"/>
    <property type="match status" value="1"/>
</dbReference>
<dbReference type="InterPro" id="IPR000291">
    <property type="entry name" value="D-Ala_lig_Van_CS"/>
</dbReference>
<evidence type="ECO:0000256" key="26">
    <source>
        <dbReference type="PROSITE-ProRule" id="PRU00409"/>
    </source>
</evidence>
<dbReference type="GO" id="GO:0008360">
    <property type="term" value="P:regulation of cell shape"/>
    <property type="evidence" value="ECO:0007669"/>
    <property type="project" value="UniProtKB-KW"/>
</dbReference>
<feature type="active site" evidence="23">
    <location>
        <position position="51"/>
    </location>
</feature>
<dbReference type="InterPro" id="IPR011095">
    <property type="entry name" value="Dala_Dala_lig_C"/>
</dbReference>
<dbReference type="SUPFAM" id="SSF56059">
    <property type="entry name" value="Glutathione synthetase ATP-binding domain-like"/>
    <property type="match status" value="1"/>
</dbReference>
<evidence type="ECO:0000256" key="13">
    <source>
        <dbReference type="ARBA" id="ARBA00022960"/>
    </source>
</evidence>
<feature type="binding site" evidence="25">
    <location>
        <position position="350"/>
    </location>
    <ligand>
        <name>Mg(2+)</name>
        <dbReference type="ChEBI" id="CHEBI:18420"/>
        <label>2</label>
    </ligand>
</feature>